<dbReference type="EMBL" id="LXQA010141297">
    <property type="protein sequence ID" value="MCI24413.1"/>
    <property type="molecule type" value="Genomic_DNA"/>
</dbReference>
<proteinExistence type="predicted"/>
<accession>A0A392QJ40</accession>
<sequence length="22" mass="2246">MAPSSPINTASQSPSTAENDLQ</sequence>
<feature type="non-terminal residue" evidence="2">
    <location>
        <position position="22"/>
    </location>
</feature>
<comment type="caution">
    <text evidence="2">The sequence shown here is derived from an EMBL/GenBank/DDBJ whole genome shotgun (WGS) entry which is preliminary data.</text>
</comment>
<organism evidence="2 3">
    <name type="scientific">Trifolium medium</name>
    <dbReference type="NCBI Taxonomy" id="97028"/>
    <lineage>
        <taxon>Eukaryota</taxon>
        <taxon>Viridiplantae</taxon>
        <taxon>Streptophyta</taxon>
        <taxon>Embryophyta</taxon>
        <taxon>Tracheophyta</taxon>
        <taxon>Spermatophyta</taxon>
        <taxon>Magnoliopsida</taxon>
        <taxon>eudicotyledons</taxon>
        <taxon>Gunneridae</taxon>
        <taxon>Pentapetalae</taxon>
        <taxon>rosids</taxon>
        <taxon>fabids</taxon>
        <taxon>Fabales</taxon>
        <taxon>Fabaceae</taxon>
        <taxon>Papilionoideae</taxon>
        <taxon>50 kb inversion clade</taxon>
        <taxon>NPAAA clade</taxon>
        <taxon>Hologalegina</taxon>
        <taxon>IRL clade</taxon>
        <taxon>Trifolieae</taxon>
        <taxon>Trifolium</taxon>
    </lineage>
</organism>
<dbReference type="AlphaFoldDB" id="A0A392QJ40"/>
<keyword evidence="3" id="KW-1185">Reference proteome</keyword>
<reference evidence="2 3" key="1">
    <citation type="journal article" date="2018" name="Front. Plant Sci.">
        <title>Red Clover (Trifolium pratense) and Zigzag Clover (T. medium) - A Picture of Genomic Similarities and Differences.</title>
        <authorList>
            <person name="Dluhosova J."/>
            <person name="Istvanek J."/>
            <person name="Nedelnik J."/>
            <person name="Repkova J."/>
        </authorList>
    </citation>
    <scope>NUCLEOTIDE SEQUENCE [LARGE SCALE GENOMIC DNA]</scope>
    <source>
        <strain evidence="3">cv. 10/8</strain>
        <tissue evidence="2">Leaf</tissue>
    </source>
</reference>
<evidence type="ECO:0000313" key="3">
    <source>
        <dbReference type="Proteomes" id="UP000265520"/>
    </source>
</evidence>
<protein>
    <submittedName>
        <fullName evidence="2">Uncharacterized protein</fullName>
    </submittedName>
</protein>
<feature type="region of interest" description="Disordered" evidence="1">
    <location>
        <begin position="1"/>
        <end position="22"/>
    </location>
</feature>
<dbReference type="Proteomes" id="UP000265520">
    <property type="component" value="Unassembled WGS sequence"/>
</dbReference>
<evidence type="ECO:0000313" key="2">
    <source>
        <dbReference type="EMBL" id="MCI24413.1"/>
    </source>
</evidence>
<name>A0A392QJ40_9FABA</name>
<evidence type="ECO:0000256" key="1">
    <source>
        <dbReference type="SAM" id="MobiDB-lite"/>
    </source>
</evidence>